<dbReference type="Proteomes" id="UP001569414">
    <property type="component" value="Unassembled WGS sequence"/>
</dbReference>
<protein>
    <submittedName>
        <fullName evidence="6">Glycosyltransferase</fullName>
        <ecNumber evidence="6">2.4.-.-</ecNumber>
    </submittedName>
</protein>
<keyword evidence="3 6" id="KW-0808">Transferase</keyword>
<feature type="transmembrane region" description="Helical" evidence="4">
    <location>
        <begin position="377"/>
        <end position="398"/>
    </location>
</feature>
<gene>
    <name evidence="6" type="ORF">ACCI51_07485</name>
</gene>
<dbReference type="GO" id="GO:0016757">
    <property type="term" value="F:glycosyltransferase activity"/>
    <property type="evidence" value="ECO:0007669"/>
    <property type="project" value="UniProtKB-KW"/>
</dbReference>
<dbReference type="RefSeq" id="WP_371843160.1">
    <property type="nucleotide sequence ID" value="NZ_JBGMEL010000006.1"/>
</dbReference>
<keyword evidence="4" id="KW-1133">Transmembrane helix</keyword>
<dbReference type="Gene3D" id="3.90.550.10">
    <property type="entry name" value="Spore Coat Polysaccharide Biosynthesis Protein SpsA, Chain A"/>
    <property type="match status" value="1"/>
</dbReference>
<keyword evidence="4" id="KW-0472">Membrane</keyword>
<evidence type="ECO:0000256" key="3">
    <source>
        <dbReference type="ARBA" id="ARBA00022679"/>
    </source>
</evidence>
<sequence length="421" mass="48817">MWEGIQDGYYYLISQSYTTLFLMLWVVVIFEIPRYLFSFFTALIFFNSKPEFEVDTKSLGKVSVTIAGHNEEDAIEKCVLSLWEQSHPPDEIIVVSDGSTDSTREKIRNLLRRRLIHGAHSTELRGGKSAAVNLALRYCTGDIIINVDCDCSFDYHAIKNILHQFDNPQVGAASNNILVRNWDANLLTIFQAIEYIISISLGKHALFMLGQMSCASGAFSAFRRTALNEAGGFDSGGGEDLDVTLRLRHYNWKIGYAADSICYTDVPTNLAALIRQRFRWERDAIRLRFRKYRHFINPFDHRVKFREFFHQFEFLLFNVVAILILPVYLAWLFYSYGSNGWFILIAAQMVLIIMDLITFTLSAIATNKFKAAPFWPYLLGYSIFYVNLMRIVRLYSYIQEWVFKTSYYDTYSPSKVHRVRE</sequence>
<dbReference type="InterPro" id="IPR001173">
    <property type="entry name" value="Glyco_trans_2-like"/>
</dbReference>
<evidence type="ECO:0000256" key="2">
    <source>
        <dbReference type="ARBA" id="ARBA00022676"/>
    </source>
</evidence>
<evidence type="ECO:0000259" key="5">
    <source>
        <dbReference type="Pfam" id="PF00535"/>
    </source>
</evidence>
<evidence type="ECO:0000256" key="1">
    <source>
        <dbReference type="ARBA" id="ARBA00006739"/>
    </source>
</evidence>
<name>A0ABV4NM22_9GAMM</name>
<feature type="transmembrane region" description="Helical" evidence="4">
    <location>
        <begin position="20"/>
        <end position="46"/>
    </location>
</feature>
<dbReference type="PANTHER" id="PTHR43630">
    <property type="entry name" value="POLY-BETA-1,6-N-ACETYL-D-GLUCOSAMINE SYNTHASE"/>
    <property type="match status" value="1"/>
</dbReference>
<dbReference type="EC" id="2.4.-.-" evidence="6"/>
<evidence type="ECO:0000313" key="7">
    <source>
        <dbReference type="Proteomes" id="UP001569414"/>
    </source>
</evidence>
<accession>A0ABV4NM22</accession>
<feature type="transmembrane region" description="Helical" evidence="4">
    <location>
        <begin position="314"/>
        <end position="334"/>
    </location>
</feature>
<proteinExistence type="inferred from homology"/>
<comment type="caution">
    <text evidence="6">The sequence shown here is derived from an EMBL/GenBank/DDBJ whole genome shotgun (WGS) entry which is preliminary data.</text>
</comment>
<feature type="domain" description="Glycosyltransferase 2-like" evidence="5">
    <location>
        <begin position="63"/>
        <end position="229"/>
    </location>
</feature>
<dbReference type="PANTHER" id="PTHR43630:SF1">
    <property type="entry name" value="POLY-BETA-1,6-N-ACETYL-D-GLUCOSAMINE SYNTHASE"/>
    <property type="match status" value="1"/>
</dbReference>
<evidence type="ECO:0000256" key="4">
    <source>
        <dbReference type="SAM" id="Phobius"/>
    </source>
</evidence>
<feature type="transmembrane region" description="Helical" evidence="4">
    <location>
        <begin position="340"/>
        <end position="365"/>
    </location>
</feature>
<keyword evidence="7" id="KW-1185">Reference proteome</keyword>
<keyword evidence="2 6" id="KW-0328">Glycosyltransferase</keyword>
<keyword evidence="4" id="KW-0812">Transmembrane</keyword>
<reference evidence="6 7" key="1">
    <citation type="submission" date="2024-08" db="EMBL/GenBank/DDBJ databases">
        <authorList>
            <person name="Ishaq N."/>
        </authorList>
    </citation>
    <scope>NUCLEOTIDE SEQUENCE [LARGE SCALE GENOMIC DNA]</scope>
    <source>
        <strain evidence="6 7">JCM 30400</strain>
    </source>
</reference>
<evidence type="ECO:0000313" key="6">
    <source>
        <dbReference type="EMBL" id="MFA0790385.1"/>
    </source>
</evidence>
<dbReference type="EMBL" id="JBGMEL010000006">
    <property type="protein sequence ID" value="MFA0790385.1"/>
    <property type="molecule type" value="Genomic_DNA"/>
</dbReference>
<dbReference type="InterPro" id="IPR029044">
    <property type="entry name" value="Nucleotide-diphossugar_trans"/>
</dbReference>
<dbReference type="SUPFAM" id="SSF53448">
    <property type="entry name" value="Nucleotide-diphospho-sugar transferases"/>
    <property type="match status" value="1"/>
</dbReference>
<comment type="similarity">
    <text evidence="1">Belongs to the glycosyltransferase 2 family.</text>
</comment>
<organism evidence="6 7">
    <name type="scientific">Microbulbifer echini</name>
    <dbReference type="NCBI Taxonomy" id="1529067"/>
    <lineage>
        <taxon>Bacteria</taxon>
        <taxon>Pseudomonadati</taxon>
        <taxon>Pseudomonadota</taxon>
        <taxon>Gammaproteobacteria</taxon>
        <taxon>Cellvibrionales</taxon>
        <taxon>Microbulbiferaceae</taxon>
        <taxon>Microbulbifer</taxon>
    </lineage>
</organism>
<dbReference type="CDD" id="cd06423">
    <property type="entry name" value="CESA_like"/>
    <property type="match status" value="1"/>
</dbReference>
<dbReference type="Pfam" id="PF00535">
    <property type="entry name" value="Glycos_transf_2"/>
    <property type="match status" value="1"/>
</dbReference>